<proteinExistence type="predicted"/>
<feature type="non-terminal residue" evidence="1">
    <location>
        <position position="93"/>
    </location>
</feature>
<name>A0ACA9QZK4_9GLOM</name>
<protein>
    <submittedName>
        <fullName evidence="1">15327_t:CDS:1</fullName>
    </submittedName>
</protein>
<evidence type="ECO:0000313" key="2">
    <source>
        <dbReference type="Proteomes" id="UP000789366"/>
    </source>
</evidence>
<organism evidence="1 2">
    <name type="scientific">Cetraspora pellucida</name>
    <dbReference type="NCBI Taxonomy" id="1433469"/>
    <lineage>
        <taxon>Eukaryota</taxon>
        <taxon>Fungi</taxon>
        <taxon>Fungi incertae sedis</taxon>
        <taxon>Mucoromycota</taxon>
        <taxon>Glomeromycotina</taxon>
        <taxon>Glomeromycetes</taxon>
        <taxon>Diversisporales</taxon>
        <taxon>Gigasporaceae</taxon>
        <taxon>Cetraspora</taxon>
    </lineage>
</organism>
<keyword evidence="2" id="KW-1185">Reference proteome</keyword>
<gene>
    <name evidence="1" type="ORF">SPELUC_LOCUS15738</name>
</gene>
<dbReference type="EMBL" id="CAJVPW010053594">
    <property type="protein sequence ID" value="CAG8770303.1"/>
    <property type="molecule type" value="Genomic_DNA"/>
</dbReference>
<accession>A0ACA9QZK4</accession>
<reference evidence="1" key="1">
    <citation type="submission" date="2021-06" db="EMBL/GenBank/DDBJ databases">
        <authorList>
            <person name="Kallberg Y."/>
            <person name="Tangrot J."/>
            <person name="Rosling A."/>
        </authorList>
    </citation>
    <scope>NUCLEOTIDE SEQUENCE</scope>
    <source>
        <strain evidence="1">28 12/20/2015</strain>
    </source>
</reference>
<comment type="caution">
    <text evidence="1">The sequence shown here is derived from an EMBL/GenBank/DDBJ whole genome shotgun (WGS) entry which is preliminary data.</text>
</comment>
<feature type="non-terminal residue" evidence="1">
    <location>
        <position position="1"/>
    </location>
</feature>
<dbReference type="Proteomes" id="UP000789366">
    <property type="component" value="Unassembled WGS sequence"/>
</dbReference>
<sequence>TNDVDKQILTNINLNSDINIDQSQIKAETAEEELIKDILKELNNSLMENHSIDTDMIVDPLATLYNDSNIAETSSISNDDNEFKLVVSKKKHK</sequence>
<evidence type="ECO:0000313" key="1">
    <source>
        <dbReference type="EMBL" id="CAG8770303.1"/>
    </source>
</evidence>